<proteinExistence type="predicted"/>
<dbReference type="OrthoDB" id="820429at2"/>
<dbReference type="Gene3D" id="2.120.10.30">
    <property type="entry name" value="TolB, C-terminal domain"/>
    <property type="match status" value="1"/>
</dbReference>
<dbReference type="Proteomes" id="UP000198756">
    <property type="component" value="Unassembled WGS sequence"/>
</dbReference>
<name>A0A1G5ZBZ4_9BACT</name>
<sequence>MISIKLIDIHKCFFDSISKIIYKIMKNRTLCFWLYPILIYLVLSCSEKQSNNLSPLLVSENIDEQLKLVDFLSSIQHVELETNQNSFLTYIVDVKLENEHLYITDFSKNLLIFDLNGRFIKKISGLGDGPGQYEFFPSLVFDNTRRKIYIGSGYKILVFSSNHNYIYEIKFPFFINKLFLLDGNLCVISQQQAVKENTGFRYSTNLFKLDSEFNLIDTLEFRNVIMNSSNFSDYLHKDYISNFGDRTFIYTPIFGNELVLRDTLYEIIGDRFIPNSILGFKSYQEIIKGQKKIEIYNIINSKSYIIGEFDLGSNRIMYFFDKKNSIGYSLKKGFIDPERDTVFLRPLNLENNLFYYVKLNKLNVKGMEELNPIISLVELK</sequence>
<dbReference type="EMBL" id="FMXE01000031">
    <property type="protein sequence ID" value="SDA92045.1"/>
    <property type="molecule type" value="Genomic_DNA"/>
</dbReference>
<dbReference type="AlphaFoldDB" id="A0A1G5ZBZ4"/>
<dbReference type="Pfam" id="PF17170">
    <property type="entry name" value="DUF5128"/>
    <property type="match status" value="1"/>
</dbReference>
<organism evidence="1 2">
    <name type="scientific">Algoriphagus alkaliphilus</name>
    <dbReference type="NCBI Taxonomy" id="279824"/>
    <lineage>
        <taxon>Bacteria</taxon>
        <taxon>Pseudomonadati</taxon>
        <taxon>Bacteroidota</taxon>
        <taxon>Cytophagia</taxon>
        <taxon>Cytophagales</taxon>
        <taxon>Cyclobacteriaceae</taxon>
        <taxon>Algoriphagus</taxon>
    </lineage>
</organism>
<evidence type="ECO:0000313" key="1">
    <source>
        <dbReference type="EMBL" id="SDA92045.1"/>
    </source>
</evidence>
<reference evidence="2" key="1">
    <citation type="submission" date="2016-10" db="EMBL/GenBank/DDBJ databases">
        <authorList>
            <person name="Varghese N."/>
            <person name="Submissions S."/>
        </authorList>
    </citation>
    <scope>NUCLEOTIDE SEQUENCE [LARGE SCALE GENOMIC DNA]</scope>
    <source>
        <strain evidence="2">DSM 22703</strain>
    </source>
</reference>
<protein>
    <recommendedName>
        <fullName evidence="3">6-bladed beta-propeller protein</fullName>
    </recommendedName>
</protein>
<keyword evidence="2" id="KW-1185">Reference proteome</keyword>
<evidence type="ECO:0000313" key="2">
    <source>
        <dbReference type="Proteomes" id="UP000198756"/>
    </source>
</evidence>
<gene>
    <name evidence="1" type="ORF">SAMN03080617_03498</name>
</gene>
<dbReference type="STRING" id="279824.SAMN03080617_03498"/>
<dbReference type="InterPro" id="IPR011042">
    <property type="entry name" value="6-blade_b-propeller_TolB-like"/>
</dbReference>
<evidence type="ECO:0008006" key="3">
    <source>
        <dbReference type="Google" id="ProtNLM"/>
    </source>
</evidence>
<accession>A0A1G5ZBZ4</accession>